<feature type="compositionally biased region" description="Gly residues" evidence="2">
    <location>
        <begin position="39"/>
        <end position="48"/>
    </location>
</feature>
<evidence type="ECO:0000313" key="5">
    <source>
        <dbReference type="Proteomes" id="UP000829494"/>
    </source>
</evidence>
<dbReference type="InterPro" id="IPR002539">
    <property type="entry name" value="MaoC-like_dom"/>
</dbReference>
<evidence type="ECO:0000256" key="2">
    <source>
        <dbReference type="SAM" id="MobiDB-lite"/>
    </source>
</evidence>
<dbReference type="PANTHER" id="PTHR43841">
    <property type="entry name" value="3-HYDROXYACYL-THIOESTER DEHYDRATASE HTDX-RELATED"/>
    <property type="match status" value="1"/>
</dbReference>
<accession>A0ABY3Z5J6</accession>
<organism evidence="4 5">
    <name type="scientific">Streptomyces rimosus subsp. rimosus</name>
    <dbReference type="NCBI Taxonomy" id="132474"/>
    <lineage>
        <taxon>Bacteria</taxon>
        <taxon>Bacillati</taxon>
        <taxon>Actinomycetota</taxon>
        <taxon>Actinomycetes</taxon>
        <taxon>Kitasatosporales</taxon>
        <taxon>Streptomycetaceae</taxon>
        <taxon>Streptomyces</taxon>
    </lineage>
</organism>
<protein>
    <submittedName>
        <fullName evidence="4">MaoC like domain protein</fullName>
    </submittedName>
</protein>
<dbReference type="Gene3D" id="3.10.129.10">
    <property type="entry name" value="Hotdog Thioesterase"/>
    <property type="match status" value="1"/>
</dbReference>
<evidence type="ECO:0000256" key="1">
    <source>
        <dbReference type="ARBA" id="ARBA00005254"/>
    </source>
</evidence>
<proteinExistence type="inferred from homology"/>
<reference evidence="4 5" key="1">
    <citation type="submission" date="2022-03" db="EMBL/GenBank/DDBJ databases">
        <title>Complete genome of Streptomyces rimosus ssp. rimosus R7 (=ATCC 10970).</title>
        <authorList>
            <person name="Beganovic S."/>
            <person name="Ruckert C."/>
            <person name="Busche T."/>
            <person name="Kalinowski J."/>
            <person name="Wittmann C."/>
        </authorList>
    </citation>
    <scope>NUCLEOTIDE SEQUENCE [LARGE SCALE GENOMIC DNA]</scope>
    <source>
        <strain evidence="4 5">R7</strain>
    </source>
</reference>
<sequence>MPEHRLPSPRSGPAAPPRPPRAPAAPRTAPAGCLMPGEAPGGAPGGAATGRSRPPRLLPALAKGVLTGIGKHPRPDAALPRTRLILPAVRIGLGRAASYARVCGYDAAEPLPVTYPHILGFPLAARLMSTRDFPLPMLGLVHTGIEITQYAPLHPTDTLELTVFAAALRAHRRGTEVVMTTEARRGDALVWHDRSTYLARHRTAEGEGARGAGFQAAPARPRELPVRAQWRLPTDLGRRHAAVSGDYNPIHLHALTARPLGFPRAIAHGMWTFARCAAEAVLPGTPSLRISAEFRAPVLLPATVSYAYETTRTGGSFQLLGGPDGRTRVHLEGRVETDV</sequence>
<feature type="domain" description="MaoC-like" evidence="3">
    <location>
        <begin position="237"/>
        <end position="312"/>
    </location>
</feature>
<feature type="compositionally biased region" description="Pro residues" evidence="2">
    <location>
        <begin position="14"/>
        <end position="23"/>
    </location>
</feature>
<dbReference type="Proteomes" id="UP000829494">
    <property type="component" value="Chromosome"/>
</dbReference>
<dbReference type="EMBL" id="CP094298">
    <property type="protein sequence ID" value="UNZ04797.1"/>
    <property type="molecule type" value="Genomic_DNA"/>
</dbReference>
<dbReference type="Pfam" id="PF01575">
    <property type="entry name" value="MaoC_dehydratas"/>
    <property type="match status" value="1"/>
</dbReference>
<gene>
    <name evidence="4" type="ORF">SRIMR7_21830</name>
</gene>
<evidence type="ECO:0000313" key="4">
    <source>
        <dbReference type="EMBL" id="UNZ04797.1"/>
    </source>
</evidence>
<dbReference type="InterPro" id="IPR029069">
    <property type="entry name" value="HotDog_dom_sf"/>
</dbReference>
<evidence type="ECO:0000259" key="3">
    <source>
        <dbReference type="Pfam" id="PF01575"/>
    </source>
</evidence>
<comment type="similarity">
    <text evidence="1">Belongs to the enoyl-CoA hydratase/isomerase family.</text>
</comment>
<feature type="region of interest" description="Disordered" evidence="2">
    <location>
        <begin position="1"/>
        <end position="55"/>
    </location>
</feature>
<name>A0ABY3Z5J6_STRRM</name>
<keyword evidence="5" id="KW-1185">Reference proteome</keyword>
<dbReference type="SUPFAM" id="SSF54637">
    <property type="entry name" value="Thioesterase/thiol ester dehydrase-isomerase"/>
    <property type="match status" value="2"/>
</dbReference>
<dbReference type="PANTHER" id="PTHR43841:SF1">
    <property type="entry name" value="3-HYDROXYACYL-THIOESTER DEHYDRATASE X"/>
    <property type="match status" value="1"/>
</dbReference>
<feature type="compositionally biased region" description="Low complexity" evidence="2">
    <location>
        <begin position="24"/>
        <end position="38"/>
    </location>
</feature>